<dbReference type="Proteomes" id="UP000603317">
    <property type="component" value="Unassembled WGS sequence"/>
</dbReference>
<dbReference type="Pfam" id="PF00561">
    <property type="entry name" value="Abhydrolase_1"/>
    <property type="match status" value="1"/>
</dbReference>
<dbReference type="InterPro" id="IPR029058">
    <property type="entry name" value="AB_hydrolase_fold"/>
</dbReference>
<dbReference type="EMBL" id="BMID01000001">
    <property type="protein sequence ID" value="GFZ99057.1"/>
    <property type="molecule type" value="Genomic_DNA"/>
</dbReference>
<comment type="caution">
    <text evidence="2">The sequence shown here is derived from an EMBL/GenBank/DDBJ whole genome shotgun (WGS) entry which is preliminary data.</text>
</comment>
<organism evidence="2 3">
    <name type="scientific">Blastomonas marina</name>
    <dbReference type="NCBI Taxonomy" id="1867408"/>
    <lineage>
        <taxon>Bacteria</taxon>
        <taxon>Pseudomonadati</taxon>
        <taxon>Pseudomonadota</taxon>
        <taxon>Alphaproteobacteria</taxon>
        <taxon>Sphingomonadales</taxon>
        <taxon>Sphingomonadaceae</taxon>
        <taxon>Blastomonas</taxon>
    </lineage>
</organism>
<evidence type="ECO:0000259" key="1">
    <source>
        <dbReference type="Pfam" id="PF00561"/>
    </source>
</evidence>
<protein>
    <submittedName>
        <fullName evidence="2">Alpha/beta hydrolase</fullName>
    </submittedName>
</protein>
<sequence length="270" mass="30618">MDGAMAAAETDKTNQTGLRAFAEEASRRIDLAREPYDDAKLRKPPLRRFLSEFNYMLEPIKRARAKPDIRPAARPKRVMLIPGFGAHPWRMRYMAQQLERAGHRVKRWGMGYNLGPSPEVFDKLERRLEKVFERKGEQLHLVGWSLGGIYARELAKRHPEKVAKVVTLGSPFSGDPRNNNLWRIYPLVTGHAVHSPPIEADVHAKPPVETVALWSPADGIVHASCARGRPDERDREVALRCSHMGFCYEKDSIEAIAAELDDEPRGRDEA</sequence>
<keyword evidence="3" id="KW-1185">Reference proteome</keyword>
<dbReference type="Gene3D" id="3.40.50.1820">
    <property type="entry name" value="alpha/beta hydrolase"/>
    <property type="match status" value="1"/>
</dbReference>
<accession>A0ABQ1F4B7</accession>
<evidence type="ECO:0000313" key="3">
    <source>
        <dbReference type="Proteomes" id="UP000603317"/>
    </source>
</evidence>
<keyword evidence="2" id="KW-0378">Hydrolase</keyword>
<dbReference type="SUPFAM" id="SSF53474">
    <property type="entry name" value="alpha/beta-Hydrolases"/>
    <property type="match status" value="1"/>
</dbReference>
<proteinExistence type="predicted"/>
<feature type="domain" description="AB hydrolase-1" evidence="1">
    <location>
        <begin position="77"/>
        <end position="173"/>
    </location>
</feature>
<dbReference type="PANTHER" id="PTHR37946:SF1">
    <property type="entry name" value="SLL1969 PROTEIN"/>
    <property type="match status" value="1"/>
</dbReference>
<dbReference type="GO" id="GO:0016787">
    <property type="term" value="F:hydrolase activity"/>
    <property type="evidence" value="ECO:0007669"/>
    <property type="project" value="UniProtKB-KW"/>
</dbReference>
<evidence type="ECO:0000313" key="2">
    <source>
        <dbReference type="EMBL" id="GFZ99057.1"/>
    </source>
</evidence>
<name>A0ABQ1F4B7_9SPHN</name>
<dbReference type="InterPro" id="IPR000073">
    <property type="entry name" value="AB_hydrolase_1"/>
</dbReference>
<gene>
    <name evidence="2" type="ORF">GCM10010923_04180</name>
</gene>
<reference evidence="3" key="1">
    <citation type="journal article" date="2019" name="Int. J. Syst. Evol. Microbiol.">
        <title>The Global Catalogue of Microorganisms (GCM) 10K type strain sequencing project: providing services to taxonomists for standard genome sequencing and annotation.</title>
        <authorList>
            <consortium name="The Broad Institute Genomics Platform"/>
            <consortium name="The Broad Institute Genome Sequencing Center for Infectious Disease"/>
            <person name="Wu L."/>
            <person name="Ma J."/>
        </authorList>
    </citation>
    <scope>NUCLEOTIDE SEQUENCE [LARGE SCALE GENOMIC DNA]</scope>
    <source>
        <strain evidence="3">CGMCC 1.15297</strain>
    </source>
</reference>
<dbReference type="PANTHER" id="PTHR37946">
    <property type="entry name" value="SLL1969 PROTEIN"/>
    <property type="match status" value="1"/>
</dbReference>